<feature type="region of interest" description="Disordered" evidence="3">
    <location>
        <begin position="123"/>
        <end position="145"/>
    </location>
</feature>
<name>A0A0G1LTD1_9BACT</name>
<feature type="modified residue" description="4-aspartylphosphate" evidence="2">
    <location>
        <position position="54"/>
    </location>
</feature>
<proteinExistence type="predicted"/>
<dbReference type="Gene3D" id="3.40.50.2300">
    <property type="match status" value="2"/>
</dbReference>
<evidence type="ECO:0000256" key="1">
    <source>
        <dbReference type="ARBA" id="ARBA00022553"/>
    </source>
</evidence>
<evidence type="ECO:0000259" key="4">
    <source>
        <dbReference type="PROSITE" id="PS50110"/>
    </source>
</evidence>
<dbReference type="PANTHER" id="PTHR44591:SF3">
    <property type="entry name" value="RESPONSE REGULATORY DOMAIN-CONTAINING PROTEIN"/>
    <property type="match status" value="1"/>
</dbReference>
<sequence>MARYKIVIIEDEPVHLNVMKAKLEYEGYDVLAAVDGEAGYQMVKEEKPDLVLLDIILPKLDGFGVLERLKKDKINIPIIIVSNSGQPVEVDRAMAMGAKDYLVKAEFNPTDVLEKVEKVLGGPASTNGLGGRPKKNGNGNGASPSAIKALADKAGGVNERARGGTKVLIVEDDKFLRDLIVQKLKREGFVTSEAVDGEEGLKITKEKHPDIILLDLILPGSDGFEVLRRIKSDTSTAQIPVIVLSNLGQKEDMDRAMSGGAEDFMVKAHFTPGEIIAKIKSVLKKKYF</sequence>
<dbReference type="SMART" id="SM00448">
    <property type="entry name" value="REC"/>
    <property type="match status" value="2"/>
</dbReference>
<dbReference type="GO" id="GO:0000160">
    <property type="term" value="P:phosphorelay signal transduction system"/>
    <property type="evidence" value="ECO:0007669"/>
    <property type="project" value="InterPro"/>
</dbReference>
<gene>
    <name evidence="5" type="ORF">UW55_C0007G0039</name>
</gene>
<accession>A0A0G1LTD1</accession>
<feature type="domain" description="Response regulatory" evidence="4">
    <location>
        <begin position="5"/>
        <end position="119"/>
    </location>
</feature>
<dbReference type="PANTHER" id="PTHR44591">
    <property type="entry name" value="STRESS RESPONSE REGULATOR PROTEIN 1"/>
    <property type="match status" value="1"/>
</dbReference>
<dbReference type="InterPro" id="IPR011006">
    <property type="entry name" value="CheY-like_superfamily"/>
</dbReference>
<comment type="caution">
    <text evidence="5">The sequence shown here is derived from an EMBL/GenBank/DDBJ whole genome shotgun (WGS) entry which is preliminary data.</text>
</comment>
<protein>
    <submittedName>
        <fullName evidence="5">Response regulator receiver domain protein (CheY-like)</fullName>
    </submittedName>
</protein>
<dbReference type="InterPro" id="IPR050595">
    <property type="entry name" value="Bact_response_regulator"/>
</dbReference>
<dbReference type="AlphaFoldDB" id="A0A0G1LTD1"/>
<feature type="modified residue" description="4-aspartylphosphate" evidence="2">
    <location>
        <position position="215"/>
    </location>
</feature>
<dbReference type="PROSITE" id="PS50110">
    <property type="entry name" value="RESPONSE_REGULATORY"/>
    <property type="match status" value="2"/>
</dbReference>
<keyword evidence="1 2" id="KW-0597">Phosphoprotein</keyword>
<dbReference type="Pfam" id="PF00072">
    <property type="entry name" value="Response_reg"/>
    <property type="match status" value="2"/>
</dbReference>
<dbReference type="Proteomes" id="UP000033945">
    <property type="component" value="Unassembled WGS sequence"/>
</dbReference>
<evidence type="ECO:0000256" key="2">
    <source>
        <dbReference type="PROSITE-ProRule" id="PRU00169"/>
    </source>
</evidence>
<dbReference type="InterPro" id="IPR001789">
    <property type="entry name" value="Sig_transdc_resp-reg_receiver"/>
</dbReference>
<evidence type="ECO:0000313" key="5">
    <source>
        <dbReference type="EMBL" id="KKT62999.1"/>
    </source>
</evidence>
<dbReference type="EMBL" id="LCIT01000007">
    <property type="protein sequence ID" value="KKT62999.1"/>
    <property type="molecule type" value="Genomic_DNA"/>
</dbReference>
<organism evidence="5 6">
    <name type="scientific">Candidatus Giovannonibacteria bacterium GW2011_GWA2_44_26</name>
    <dbReference type="NCBI Taxonomy" id="1618648"/>
    <lineage>
        <taxon>Bacteria</taxon>
        <taxon>Candidatus Giovannoniibacteriota</taxon>
    </lineage>
</organism>
<evidence type="ECO:0000256" key="3">
    <source>
        <dbReference type="SAM" id="MobiDB-lite"/>
    </source>
</evidence>
<reference evidence="5 6" key="1">
    <citation type="journal article" date="2015" name="Nature">
        <title>rRNA introns, odd ribosomes, and small enigmatic genomes across a large radiation of phyla.</title>
        <authorList>
            <person name="Brown C.T."/>
            <person name="Hug L.A."/>
            <person name="Thomas B.C."/>
            <person name="Sharon I."/>
            <person name="Castelle C.J."/>
            <person name="Singh A."/>
            <person name="Wilkins M.J."/>
            <person name="Williams K.H."/>
            <person name="Banfield J.F."/>
        </authorList>
    </citation>
    <scope>NUCLEOTIDE SEQUENCE [LARGE SCALE GENOMIC DNA]</scope>
</reference>
<dbReference type="CDD" id="cd17574">
    <property type="entry name" value="REC_OmpR"/>
    <property type="match status" value="2"/>
</dbReference>
<evidence type="ECO:0000313" key="6">
    <source>
        <dbReference type="Proteomes" id="UP000033945"/>
    </source>
</evidence>
<feature type="domain" description="Response regulatory" evidence="4">
    <location>
        <begin position="166"/>
        <end position="283"/>
    </location>
</feature>
<dbReference type="SUPFAM" id="SSF52172">
    <property type="entry name" value="CheY-like"/>
    <property type="match status" value="2"/>
</dbReference>